<feature type="non-terminal residue" evidence="1">
    <location>
        <position position="1"/>
    </location>
</feature>
<organism evidence="1 2">
    <name type="scientific">Racocetra persica</name>
    <dbReference type="NCBI Taxonomy" id="160502"/>
    <lineage>
        <taxon>Eukaryota</taxon>
        <taxon>Fungi</taxon>
        <taxon>Fungi incertae sedis</taxon>
        <taxon>Mucoromycota</taxon>
        <taxon>Glomeromycotina</taxon>
        <taxon>Glomeromycetes</taxon>
        <taxon>Diversisporales</taxon>
        <taxon>Gigasporaceae</taxon>
        <taxon>Racocetra</taxon>
    </lineage>
</organism>
<reference evidence="1" key="1">
    <citation type="submission" date="2021-06" db="EMBL/GenBank/DDBJ databases">
        <authorList>
            <person name="Kallberg Y."/>
            <person name="Tangrot J."/>
            <person name="Rosling A."/>
        </authorList>
    </citation>
    <scope>NUCLEOTIDE SEQUENCE</scope>
    <source>
        <strain evidence="1">MA461A</strain>
    </source>
</reference>
<accession>A0ACA9S5S0</accession>
<evidence type="ECO:0000313" key="1">
    <source>
        <dbReference type="EMBL" id="CAG8828423.1"/>
    </source>
</evidence>
<protein>
    <submittedName>
        <fullName evidence="1">21830_t:CDS:1</fullName>
    </submittedName>
</protein>
<dbReference type="Proteomes" id="UP000789920">
    <property type="component" value="Unassembled WGS sequence"/>
</dbReference>
<proteinExistence type="predicted"/>
<gene>
    <name evidence="1" type="ORF">RPERSI_LOCUS27239</name>
</gene>
<sequence length="144" mass="17330">NTDRYTTFQQVYSTKTTEEYRPTYIQSKANSESIPKSILIFEKICEQQDYQQILESYLYFCGAPIFLDDYYLKEVIFVRSQINCNSPIEILYYSSRKENYLICYYCGSREDLVTPPQSLKERFKQIYLLCEFCQLDQKEFHRKG</sequence>
<name>A0ACA9S5S0_9GLOM</name>
<comment type="caution">
    <text evidence="1">The sequence shown here is derived from an EMBL/GenBank/DDBJ whole genome shotgun (WGS) entry which is preliminary data.</text>
</comment>
<keyword evidence="2" id="KW-1185">Reference proteome</keyword>
<evidence type="ECO:0000313" key="2">
    <source>
        <dbReference type="Proteomes" id="UP000789920"/>
    </source>
</evidence>
<dbReference type="EMBL" id="CAJVQC010095488">
    <property type="protein sequence ID" value="CAG8828423.1"/>
    <property type="molecule type" value="Genomic_DNA"/>
</dbReference>
<feature type="non-terminal residue" evidence="1">
    <location>
        <position position="144"/>
    </location>
</feature>